<dbReference type="PANTHER" id="PTHR11786">
    <property type="entry name" value="N-HYDROXYARYLAMINE O-ACETYLTRANSFERASE"/>
    <property type="match status" value="1"/>
</dbReference>
<dbReference type="InterPro" id="IPR053710">
    <property type="entry name" value="Arylamine_NAT_domain_sf"/>
</dbReference>
<organism evidence="4 5">
    <name type="scientific">Periconia macrospinosa</name>
    <dbReference type="NCBI Taxonomy" id="97972"/>
    <lineage>
        <taxon>Eukaryota</taxon>
        <taxon>Fungi</taxon>
        <taxon>Dikarya</taxon>
        <taxon>Ascomycota</taxon>
        <taxon>Pezizomycotina</taxon>
        <taxon>Dothideomycetes</taxon>
        <taxon>Pleosporomycetidae</taxon>
        <taxon>Pleosporales</taxon>
        <taxon>Massarineae</taxon>
        <taxon>Periconiaceae</taxon>
        <taxon>Periconia</taxon>
    </lineage>
</organism>
<gene>
    <name evidence="4" type="ORF">DM02DRAFT_703299</name>
</gene>
<keyword evidence="5" id="KW-1185">Reference proteome</keyword>
<evidence type="ECO:0000313" key="5">
    <source>
        <dbReference type="Proteomes" id="UP000244855"/>
    </source>
</evidence>
<comment type="similarity">
    <text evidence="1 2">Belongs to the arylamine N-acetyltransferase family.</text>
</comment>
<dbReference type="InterPro" id="IPR038765">
    <property type="entry name" value="Papain-like_cys_pep_sf"/>
</dbReference>
<dbReference type="PANTHER" id="PTHR11786:SF0">
    <property type="entry name" value="ARYLAMINE N-ACETYLTRANSFERASE 4-RELATED"/>
    <property type="match status" value="1"/>
</dbReference>
<protein>
    <submittedName>
        <fullName evidence="4">Arylamine N-acetyltransferase 2</fullName>
    </submittedName>
</protein>
<dbReference type="AlphaFoldDB" id="A0A2V1ECH0"/>
<dbReference type="InterPro" id="IPR001447">
    <property type="entry name" value="Arylamine_N-AcTrfase"/>
</dbReference>
<evidence type="ECO:0000256" key="3">
    <source>
        <dbReference type="SAM" id="MobiDB-lite"/>
    </source>
</evidence>
<dbReference type="Proteomes" id="UP000244855">
    <property type="component" value="Unassembled WGS sequence"/>
</dbReference>
<accession>A0A2V1ECH0</accession>
<dbReference type="EMBL" id="KZ805304">
    <property type="protein sequence ID" value="PVI07374.1"/>
    <property type="molecule type" value="Genomic_DNA"/>
</dbReference>
<dbReference type="STRING" id="97972.A0A2V1ECH0"/>
<evidence type="ECO:0000256" key="2">
    <source>
        <dbReference type="RuleBase" id="RU003452"/>
    </source>
</evidence>
<reference evidence="4 5" key="1">
    <citation type="journal article" date="2018" name="Sci. Rep.">
        <title>Comparative genomics provides insights into the lifestyle and reveals functional heterogeneity of dark septate endophytic fungi.</title>
        <authorList>
            <person name="Knapp D.G."/>
            <person name="Nemeth J.B."/>
            <person name="Barry K."/>
            <person name="Hainaut M."/>
            <person name="Henrissat B."/>
            <person name="Johnson J."/>
            <person name="Kuo A."/>
            <person name="Lim J.H.P."/>
            <person name="Lipzen A."/>
            <person name="Nolan M."/>
            <person name="Ohm R.A."/>
            <person name="Tamas L."/>
            <person name="Grigoriev I.V."/>
            <person name="Spatafora J.W."/>
            <person name="Nagy L.G."/>
            <person name="Kovacs G.M."/>
        </authorList>
    </citation>
    <scope>NUCLEOTIDE SEQUENCE [LARGE SCALE GENOMIC DNA]</scope>
    <source>
        <strain evidence="4 5">DSE2036</strain>
    </source>
</reference>
<dbReference type="GO" id="GO:0016407">
    <property type="term" value="F:acetyltransferase activity"/>
    <property type="evidence" value="ECO:0007669"/>
    <property type="project" value="InterPro"/>
</dbReference>
<dbReference type="SUPFAM" id="SSF54001">
    <property type="entry name" value="Cysteine proteinases"/>
    <property type="match status" value="1"/>
</dbReference>
<evidence type="ECO:0000313" key="4">
    <source>
        <dbReference type="EMBL" id="PVI07374.1"/>
    </source>
</evidence>
<feature type="region of interest" description="Disordered" evidence="3">
    <location>
        <begin position="1"/>
        <end position="32"/>
    </location>
</feature>
<keyword evidence="2" id="KW-0012">Acyltransferase</keyword>
<keyword evidence="2 4" id="KW-0808">Transferase</keyword>
<proteinExistence type="inferred from homology"/>
<dbReference type="PRINTS" id="PR01543">
    <property type="entry name" value="ANATRNSFRASE"/>
</dbReference>
<sequence length="386" mass="44522">MNRAKKEEECKRKRETNGAGEQKKRLYKEEEHYNSIQLPTKQGYVRPRYTESQIAQYFDRIRLSRPQRIFSVTSLTPAEKLTYLTLLKKHHLVAIPYENIQAHYSWHKGVSVSPTRLFSKIVDHHRGGWCFELNQFLNTVLLSLGFEAILAASRVFEPSNNRYGGLTHCVNIVNISGVQYLLDVGFGGLGPPHPIPLPEEAENVEAIAPPSYHHLGPRAQMRVKREVIPQQISQSRRLWVYEFRADPHQEWKPMCCFNDDFELLPEDIAILNTQGMSRTCFVSRELLIQRFTTSSEQLDATGLKNIHETIDRELDGSLVLYENRLKWRKGGDLKLNIELKDEVERVGALKHFFGIDLDEEECESIVGTVGELRESWFGAAFNQEKV</sequence>
<evidence type="ECO:0000256" key="1">
    <source>
        <dbReference type="ARBA" id="ARBA00006547"/>
    </source>
</evidence>
<dbReference type="Pfam" id="PF00797">
    <property type="entry name" value="Acetyltransf_2"/>
    <property type="match status" value="1"/>
</dbReference>
<name>A0A2V1ECH0_9PLEO</name>
<dbReference type="OrthoDB" id="10260017at2759"/>
<dbReference type="Gene3D" id="3.30.2140.20">
    <property type="match status" value="1"/>
</dbReference>